<feature type="region of interest" description="Disordered" evidence="1">
    <location>
        <begin position="295"/>
        <end position="327"/>
    </location>
</feature>
<feature type="compositionally biased region" description="Polar residues" evidence="1">
    <location>
        <begin position="317"/>
        <end position="327"/>
    </location>
</feature>
<comment type="caution">
    <text evidence="3">The sequence shown here is derived from an EMBL/GenBank/DDBJ whole genome shotgun (WGS) entry which is preliminary data.</text>
</comment>
<organism evidence="3 4">
    <name type="scientific">Friedmanniomyces endolithicus</name>
    <dbReference type="NCBI Taxonomy" id="329885"/>
    <lineage>
        <taxon>Eukaryota</taxon>
        <taxon>Fungi</taxon>
        <taxon>Dikarya</taxon>
        <taxon>Ascomycota</taxon>
        <taxon>Pezizomycotina</taxon>
        <taxon>Dothideomycetes</taxon>
        <taxon>Dothideomycetidae</taxon>
        <taxon>Mycosphaerellales</taxon>
        <taxon>Teratosphaeriaceae</taxon>
        <taxon>Friedmanniomyces</taxon>
    </lineage>
</organism>
<feature type="compositionally biased region" description="Pro residues" evidence="1">
    <location>
        <begin position="299"/>
        <end position="308"/>
    </location>
</feature>
<evidence type="ECO:0000259" key="2">
    <source>
        <dbReference type="Pfam" id="PF10419"/>
    </source>
</evidence>
<evidence type="ECO:0000256" key="1">
    <source>
        <dbReference type="SAM" id="MobiDB-lite"/>
    </source>
</evidence>
<dbReference type="Pfam" id="PF10419">
    <property type="entry name" value="TFIIIC_sub6"/>
    <property type="match status" value="1"/>
</dbReference>
<evidence type="ECO:0000313" key="3">
    <source>
        <dbReference type="EMBL" id="KAK0978940.1"/>
    </source>
</evidence>
<feature type="region of interest" description="Disordered" evidence="1">
    <location>
        <begin position="31"/>
        <end position="67"/>
    </location>
</feature>
<feature type="region of interest" description="Disordered" evidence="1">
    <location>
        <begin position="341"/>
        <end position="416"/>
    </location>
</feature>
<evidence type="ECO:0000313" key="4">
    <source>
        <dbReference type="Proteomes" id="UP001175353"/>
    </source>
</evidence>
<dbReference type="InterPro" id="IPR019481">
    <property type="entry name" value="TFIIIC_triple_barrel"/>
</dbReference>
<sequence>MDHHFEWEYEYDQHETEDLYFTIDLTTHVPGAIPTQPVPRNGKRTPKAPESGPTGDSAPRHVDFDAESRPGGMLQLLDLHTTDPLVRFGESVYSCNWHTDLGTQIFVGQRGGISQPVRPGHVLDVIGTSQTRLLGRPVKLVLRNDRIDDTPTISPQDPVDVLDSGPKETLAASLPPSDLSDLRPGQQLVIPLDAIKDPRQLAQASFLEQLSTIKLQKGELDIIPVAGVKHYPQPANKDEIRQRALATAAVIQNTISADEPPTIPKVGKRKRRSYAQMGIETKKLKAKRLKQEALLGKSPPAPSPPASPAPSLVSGHVDSTASSRPTGSMVQYDLSATYAEAPEGSKVASGDQMDSTLPGTDPPPVAMPTSHEAGTRQDDTLMADAQRSLHEPTATAAASPSIEAPQVSGATSRPPS</sequence>
<dbReference type="EMBL" id="JAUJLE010000125">
    <property type="protein sequence ID" value="KAK0978940.1"/>
    <property type="molecule type" value="Genomic_DNA"/>
</dbReference>
<keyword evidence="4" id="KW-1185">Reference proteome</keyword>
<feature type="compositionally biased region" description="Basic and acidic residues" evidence="1">
    <location>
        <begin position="58"/>
        <end position="67"/>
    </location>
</feature>
<feature type="region of interest" description="Disordered" evidence="1">
    <location>
        <begin position="259"/>
        <end position="282"/>
    </location>
</feature>
<gene>
    <name evidence="3" type="ORF">LTR91_012780</name>
</gene>
<reference evidence="3" key="1">
    <citation type="submission" date="2023-06" db="EMBL/GenBank/DDBJ databases">
        <title>Black Yeasts Isolated from many extreme environments.</title>
        <authorList>
            <person name="Coleine C."/>
            <person name="Stajich J.E."/>
            <person name="Selbmann L."/>
        </authorList>
    </citation>
    <scope>NUCLEOTIDE SEQUENCE</scope>
    <source>
        <strain evidence="3">CCFEE 5200</strain>
    </source>
</reference>
<dbReference type="Proteomes" id="UP001175353">
    <property type="component" value="Unassembled WGS sequence"/>
</dbReference>
<dbReference type="AlphaFoldDB" id="A0AAN6KEQ8"/>
<proteinExistence type="predicted"/>
<accession>A0AAN6KEQ8</accession>
<feature type="domain" description="Transcription factor TFIIIC triple barrel" evidence="2">
    <location>
        <begin position="15"/>
        <end position="140"/>
    </location>
</feature>
<protein>
    <recommendedName>
        <fullName evidence="2">Transcription factor TFIIIC triple barrel domain-containing protein</fullName>
    </recommendedName>
</protein>
<dbReference type="Gene3D" id="2.60.40.4370">
    <property type="match status" value="1"/>
</dbReference>
<name>A0AAN6KEQ8_9PEZI</name>